<feature type="domain" description="Knr4/Smi1-like" evidence="2">
    <location>
        <begin position="265"/>
        <end position="368"/>
    </location>
</feature>
<gene>
    <name evidence="3" type="ORF">CMC5_066880</name>
</gene>
<evidence type="ECO:0000313" key="4">
    <source>
        <dbReference type="Proteomes" id="UP000067626"/>
    </source>
</evidence>
<organism evidence="3 4">
    <name type="scientific">Chondromyces crocatus</name>
    <dbReference type="NCBI Taxonomy" id="52"/>
    <lineage>
        <taxon>Bacteria</taxon>
        <taxon>Pseudomonadati</taxon>
        <taxon>Myxococcota</taxon>
        <taxon>Polyangia</taxon>
        <taxon>Polyangiales</taxon>
        <taxon>Polyangiaceae</taxon>
        <taxon>Chondromyces</taxon>
    </lineage>
</organism>
<feature type="region of interest" description="Disordered" evidence="1">
    <location>
        <begin position="64"/>
        <end position="91"/>
    </location>
</feature>
<dbReference type="EMBL" id="CP012159">
    <property type="protein sequence ID" value="AKT42462.1"/>
    <property type="molecule type" value="Genomic_DNA"/>
</dbReference>
<dbReference type="Gene3D" id="3.40.1580.10">
    <property type="entry name" value="SMI1/KNR4-like"/>
    <property type="match status" value="1"/>
</dbReference>
<dbReference type="SUPFAM" id="SSF46934">
    <property type="entry name" value="UBA-like"/>
    <property type="match status" value="1"/>
</dbReference>
<feature type="compositionally biased region" description="Pro residues" evidence="1">
    <location>
        <begin position="80"/>
        <end position="91"/>
    </location>
</feature>
<evidence type="ECO:0000259" key="2">
    <source>
        <dbReference type="Pfam" id="PF09346"/>
    </source>
</evidence>
<dbReference type="RefSeq" id="WP_050434091.1">
    <property type="nucleotide sequence ID" value="NZ_CP012159.1"/>
</dbReference>
<dbReference type="InterPro" id="IPR037883">
    <property type="entry name" value="Knr4/Smi1-like_sf"/>
</dbReference>
<evidence type="ECO:0000256" key="1">
    <source>
        <dbReference type="SAM" id="MobiDB-lite"/>
    </source>
</evidence>
<protein>
    <recommendedName>
        <fullName evidence="2">Knr4/Smi1-like domain-containing protein</fullName>
    </recommendedName>
</protein>
<keyword evidence="4" id="KW-1185">Reference proteome</keyword>
<evidence type="ECO:0000313" key="3">
    <source>
        <dbReference type="EMBL" id="AKT42462.1"/>
    </source>
</evidence>
<accession>A0A0K1EP77</accession>
<reference evidence="3 4" key="1">
    <citation type="submission" date="2015-07" db="EMBL/GenBank/DDBJ databases">
        <title>Genome analysis of myxobacterium Chondromyces crocatus Cm c5 reveals a high potential for natural compound synthesis and the genetic basis for the loss of fruiting body formation.</title>
        <authorList>
            <person name="Zaburannyi N."/>
            <person name="Bunk B."/>
            <person name="Maier J."/>
            <person name="Overmann J."/>
            <person name="Mueller R."/>
        </authorList>
    </citation>
    <scope>NUCLEOTIDE SEQUENCE [LARGE SCALE GENOMIC DNA]</scope>
    <source>
        <strain evidence="3 4">Cm c5</strain>
    </source>
</reference>
<dbReference type="STRING" id="52.CMC5_066880"/>
<name>A0A0K1EP77_CHOCO</name>
<feature type="region of interest" description="Disordered" evidence="1">
    <location>
        <begin position="385"/>
        <end position="425"/>
    </location>
</feature>
<dbReference type="InterPro" id="IPR009060">
    <property type="entry name" value="UBA-like_sf"/>
</dbReference>
<dbReference type="SUPFAM" id="SSF160631">
    <property type="entry name" value="SMI1/KNR4-like"/>
    <property type="match status" value="1"/>
</dbReference>
<proteinExistence type="predicted"/>
<dbReference type="Pfam" id="PF09346">
    <property type="entry name" value="SMI1_KNR4"/>
    <property type="match status" value="1"/>
</dbReference>
<dbReference type="OrthoDB" id="5530910at2"/>
<sequence length="425" mass="45619">MSNNDPVSIAKIRQVRARVEVSLAEAKAALTATDGDVAAAIARLMTPEQEARDRNHAIAWKIVDGSAPSEARPPPDAKPDVSPPPPPPPPLSALDRAAWVQAQIDERRPAAHVEGSIGRIVQELARGVHGLEHQGPDVFGMEVPPAERAGLSVLAEEARAALLAWRDECVRREGDAGAQFVAAIAGRVGVLLEPERDHLDLPGSDRLAAVQAAFARVTDLLSDPPALISWWHQNGGLGDGQVEVRIQTSDGAALQHLAGTRHAGYGAALPAEYLWFLTQTNGLTVLAENDAPALLVAPIESIDHDHFDAVPVEGLDSPFVFGDIDGYGALAFDATATLRDPRPVFWIEGDDAPRATRIADSFADFIERLCDAHLRLPTLLAASGISVPPSLEKPRPASTEPHAAHRNLRPPRSSPTPRRRRRVRE</sequence>
<dbReference type="KEGG" id="ccro:CMC5_066880"/>
<dbReference type="AlphaFoldDB" id="A0A0K1EP77"/>
<dbReference type="InterPro" id="IPR018958">
    <property type="entry name" value="Knr4/Smi1-like_dom"/>
</dbReference>
<dbReference type="Proteomes" id="UP000067626">
    <property type="component" value="Chromosome"/>
</dbReference>